<feature type="chain" id="PRO_5040309202" evidence="1">
    <location>
        <begin position="19"/>
        <end position="150"/>
    </location>
</feature>
<name>A0A9P0CM56_9CUCU</name>
<evidence type="ECO:0000256" key="1">
    <source>
        <dbReference type="SAM" id="SignalP"/>
    </source>
</evidence>
<dbReference type="Proteomes" id="UP001153636">
    <property type="component" value="Chromosome 12"/>
</dbReference>
<evidence type="ECO:0000313" key="3">
    <source>
        <dbReference type="Proteomes" id="UP001153636"/>
    </source>
</evidence>
<proteinExistence type="predicted"/>
<protein>
    <submittedName>
        <fullName evidence="2">Uncharacterized protein</fullName>
    </submittedName>
</protein>
<keyword evidence="1" id="KW-0732">Signal</keyword>
<reference evidence="2" key="1">
    <citation type="submission" date="2022-01" db="EMBL/GenBank/DDBJ databases">
        <authorList>
            <person name="King R."/>
        </authorList>
    </citation>
    <scope>NUCLEOTIDE SEQUENCE</scope>
</reference>
<accession>A0A9P0CM56</accession>
<gene>
    <name evidence="2" type="ORF">PSYICH_LOCUS3414</name>
</gene>
<evidence type="ECO:0000313" key="2">
    <source>
        <dbReference type="EMBL" id="CAH1102090.1"/>
    </source>
</evidence>
<organism evidence="2 3">
    <name type="scientific">Psylliodes chrysocephalus</name>
    <dbReference type="NCBI Taxonomy" id="3402493"/>
    <lineage>
        <taxon>Eukaryota</taxon>
        <taxon>Metazoa</taxon>
        <taxon>Ecdysozoa</taxon>
        <taxon>Arthropoda</taxon>
        <taxon>Hexapoda</taxon>
        <taxon>Insecta</taxon>
        <taxon>Pterygota</taxon>
        <taxon>Neoptera</taxon>
        <taxon>Endopterygota</taxon>
        <taxon>Coleoptera</taxon>
        <taxon>Polyphaga</taxon>
        <taxon>Cucujiformia</taxon>
        <taxon>Chrysomeloidea</taxon>
        <taxon>Chrysomelidae</taxon>
        <taxon>Galerucinae</taxon>
        <taxon>Alticini</taxon>
        <taxon>Psylliodes</taxon>
    </lineage>
</organism>
<feature type="signal peptide" evidence="1">
    <location>
        <begin position="1"/>
        <end position="18"/>
    </location>
</feature>
<keyword evidence="3" id="KW-1185">Reference proteome</keyword>
<dbReference type="AlphaFoldDB" id="A0A9P0CM56"/>
<sequence length="150" mass="17781">MKSTLVFLLCFVIVCVLSSKDMLRKSIVFDKNTPDVFYCPIHKPTGFEKLIVKARPLKKLCEFEGKEIPEDYKSDCYQDVDESDYACKEKYRIMMRMHPPGSDVPFNGNKMARFVNVDKEFYIMKMDNKLKNLRVKKRLRNRLITRNTKH</sequence>
<dbReference type="EMBL" id="OV651824">
    <property type="protein sequence ID" value="CAH1102090.1"/>
    <property type="molecule type" value="Genomic_DNA"/>
</dbReference>
<dbReference type="OrthoDB" id="10046704at2759"/>